<feature type="region of interest" description="Disordered" evidence="1">
    <location>
        <begin position="318"/>
        <end position="343"/>
    </location>
</feature>
<dbReference type="Proteomes" id="UP000807306">
    <property type="component" value="Unassembled WGS sequence"/>
</dbReference>
<proteinExistence type="predicted"/>
<evidence type="ECO:0000313" key="2">
    <source>
        <dbReference type="EMBL" id="KAF9530299.1"/>
    </source>
</evidence>
<organism evidence="2 3">
    <name type="scientific">Crepidotus variabilis</name>
    <dbReference type="NCBI Taxonomy" id="179855"/>
    <lineage>
        <taxon>Eukaryota</taxon>
        <taxon>Fungi</taxon>
        <taxon>Dikarya</taxon>
        <taxon>Basidiomycota</taxon>
        <taxon>Agaricomycotina</taxon>
        <taxon>Agaricomycetes</taxon>
        <taxon>Agaricomycetidae</taxon>
        <taxon>Agaricales</taxon>
        <taxon>Agaricineae</taxon>
        <taxon>Crepidotaceae</taxon>
        <taxon>Crepidotus</taxon>
    </lineage>
</organism>
<evidence type="ECO:0000313" key="3">
    <source>
        <dbReference type="Proteomes" id="UP000807306"/>
    </source>
</evidence>
<evidence type="ECO:0000256" key="1">
    <source>
        <dbReference type="SAM" id="MobiDB-lite"/>
    </source>
</evidence>
<dbReference type="EMBL" id="MU157841">
    <property type="protein sequence ID" value="KAF9530299.1"/>
    <property type="molecule type" value="Genomic_DNA"/>
</dbReference>
<accession>A0A9P6JS00</accession>
<comment type="caution">
    <text evidence="2">The sequence shown here is derived from an EMBL/GenBank/DDBJ whole genome shotgun (WGS) entry which is preliminary data.</text>
</comment>
<gene>
    <name evidence="2" type="ORF">CPB83DRAFT_763733</name>
</gene>
<name>A0A9P6JS00_9AGAR</name>
<sequence length="473" mass="52384">MALAPPKRVRANTGSLAPPPSAFTFHPTHSNASTFRTLQLEVQLSSPSLKVGGPIRKPLPVYSDNDAIAGKISLENISYHSGRILLTVEGAFHHRLPKAQDEPVASGSFVPPRKHVFFSSTKLISVTNPEVASPRSVFRREGNILKRRPSVSSIEENKRALTPKRCYPFSFELPRGLRSGEELPATYPSTQFPSSPSVSTASHIEVSYRIVADWEPSDQQEQSSHLEIPFVIQPDAEFQCADATIPSDKMWLEMPLKSDRPIPVRCAMTLPTSMSFARSSSIPYFVVFTTTPRSPELAREIASDATISVSLIRQITVNEQASLPPTPPLTPTSDDSDGPSSARPKILRLVHKGSARFQRHRWPSDSSLALSHDKHETQSGLGTKHFSDLRTIHHDMSLGFPKRPRQQYDKKGNHPSLETIASLPDGLHKTRIPLSGDLLPSLDWRGLTVKYYLDVAVLLGPDDFRARVPIRIT</sequence>
<dbReference type="AlphaFoldDB" id="A0A9P6JS00"/>
<protein>
    <submittedName>
        <fullName evidence="2">Uncharacterized protein</fullName>
    </submittedName>
</protein>
<keyword evidence="3" id="KW-1185">Reference proteome</keyword>
<reference evidence="2" key="1">
    <citation type="submission" date="2020-11" db="EMBL/GenBank/DDBJ databases">
        <authorList>
            <consortium name="DOE Joint Genome Institute"/>
            <person name="Ahrendt S."/>
            <person name="Riley R."/>
            <person name="Andreopoulos W."/>
            <person name="Labutti K."/>
            <person name="Pangilinan J."/>
            <person name="Ruiz-Duenas F.J."/>
            <person name="Barrasa J.M."/>
            <person name="Sanchez-Garcia M."/>
            <person name="Camarero S."/>
            <person name="Miyauchi S."/>
            <person name="Serrano A."/>
            <person name="Linde D."/>
            <person name="Babiker R."/>
            <person name="Drula E."/>
            <person name="Ayuso-Fernandez I."/>
            <person name="Pacheco R."/>
            <person name="Padilla G."/>
            <person name="Ferreira P."/>
            <person name="Barriuso J."/>
            <person name="Kellner H."/>
            <person name="Castanera R."/>
            <person name="Alfaro M."/>
            <person name="Ramirez L."/>
            <person name="Pisabarro A.G."/>
            <person name="Kuo A."/>
            <person name="Tritt A."/>
            <person name="Lipzen A."/>
            <person name="He G."/>
            <person name="Yan M."/>
            <person name="Ng V."/>
            <person name="Cullen D."/>
            <person name="Martin F."/>
            <person name="Rosso M.-N."/>
            <person name="Henrissat B."/>
            <person name="Hibbett D."/>
            <person name="Martinez A.T."/>
            <person name="Grigoriev I.V."/>
        </authorList>
    </citation>
    <scope>NUCLEOTIDE SEQUENCE</scope>
    <source>
        <strain evidence="2">CBS 506.95</strain>
    </source>
</reference>
<dbReference type="OrthoDB" id="3259897at2759"/>
<feature type="region of interest" description="Disordered" evidence="1">
    <location>
        <begin position="1"/>
        <end position="28"/>
    </location>
</feature>